<evidence type="ECO:0000256" key="6">
    <source>
        <dbReference type="ARBA" id="ARBA00022777"/>
    </source>
</evidence>
<protein>
    <recommendedName>
        <fullName evidence="2">histidine kinase</fullName>
        <ecNumber evidence="2">2.7.13.3</ecNumber>
    </recommendedName>
</protein>
<evidence type="ECO:0000256" key="1">
    <source>
        <dbReference type="ARBA" id="ARBA00000085"/>
    </source>
</evidence>
<keyword evidence="10" id="KW-1133">Transmembrane helix</keyword>
<organism evidence="13 14">
    <name type="scientific">Plantactinospora veratri</name>
    <dbReference type="NCBI Taxonomy" id="1436122"/>
    <lineage>
        <taxon>Bacteria</taxon>
        <taxon>Bacillati</taxon>
        <taxon>Actinomycetota</taxon>
        <taxon>Actinomycetes</taxon>
        <taxon>Micromonosporales</taxon>
        <taxon>Micromonosporaceae</taxon>
        <taxon>Plantactinospora</taxon>
    </lineage>
</organism>
<evidence type="ECO:0000256" key="8">
    <source>
        <dbReference type="ARBA" id="ARBA00023012"/>
    </source>
</evidence>
<dbReference type="Pfam" id="PF07730">
    <property type="entry name" value="HisKA_3"/>
    <property type="match status" value="1"/>
</dbReference>
<keyword evidence="10" id="KW-0472">Membrane</keyword>
<dbReference type="InterPro" id="IPR036890">
    <property type="entry name" value="HATPase_C_sf"/>
</dbReference>
<feature type="transmembrane region" description="Helical" evidence="10">
    <location>
        <begin position="125"/>
        <end position="143"/>
    </location>
</feature>
<feature type="compositionally biased region" description="Basic and acidic residues" evidence="9">
    <location>
        <begin position="398"/>
        <end position="412"/>
    </location>
</feature>
<dbReference type="EC" id="2.7.13.3" evidence="2"/>
<feature type="transmembrane region" description="Helical" evidence="10">
    <location>
        <begin position="95"/>
        <end position="113"/>
    </location>
</feature>
<keyword evidence="6 13" id="KW-0418">Kinase</keyword>
<evidence type="ECO:0000259" key="11">
    <source>
        <dbReference type="Pfam" id="PF02518"/>
    </source>
</evidence>
<evidence type="ECO:0000259" key="12">
    <source>
        <dbReference type="Pfam" id="PF07730"/>
    </source>
</evidence>
<keyword evidence="8" id="KW-0902">Two-component regulatory system</keyword>
<dbReference type="Gene3D" id="3.30.565.10">
    <property type="entry name" value="Histidine kinase-like ATPase, C-terminal domain"/>
    <property type="match status" value="1"/>
</dbReference>
<feature type="transmembrane region" description="Helical" evidence="10">
    <location>
        <begin position="33"/>
        <end position="48"/>
    </location>
</feature>
<gene>
    <name evidence="13" type="ORF">V1634_01550</name>
</gene>
<comment type="caution">
    <text evidence="13">The sequence shown here is derived from an EMBL/GenBank/DDBJ whole genome shotgun (WGS) entry which is preliminary data.</text>
</comment>
<sequence length="438" mass="45650">MRRLDVLLALVSAVAITLATEVAGEPSSRDSTVAAAALGVTTGGLLLFRRRHPVLVLVLSLVAIMGYNLTDFPSVSPIWPLLLPLYTVARAGQPLIGAAVGVSTLLISTGWVMNAGVEPLRLLDGALREAAMLALALVAGIAFRTAELYAGEAEARLAAEQAERARESARLVLAERIRIARELHDVTAHTVAVVGIQLNLARELLGRDPDAARDLLDGARQVNVDAIDELHRAVRLLREPGAATAPELRSPPDETQLGTLLERAAEAGLTTAFEREGEPRPLPPTVGLTLYRIAQESVTNVLRHADARSVTLTLRYAPDGVGLDIRDDGTGSDVGFDGTGGGSASAPTVGHGLTGMRERATGLGGTLHAGPLPDGGYAVSAWLPRTVAATGGGTSVDADGRSRMVDPDRAAEVKPVRVAGVDSERVAGATGEPGGMRR</sequence>
<name>A0ABU7S702_9ACTN</name>
<keyword evidence="3" id="KW-0597">Phosphoprotein</keyword>
<evidence type="ECO:0000256" key="5">
    <source>
        <dbReference type="ARBA" id="ARBA00022741"/>
    </source>
</evidence>
<evidence type="ECO:0000313" key="14">
    <source>
        <dbReference type="Proteomes" id="UP001339911"/>
    </source>
</evidence>
<dbReference type="InterPro" id="IPR003594">
    <property type="entry name" value="HATPase_dom"/>
</dbReference>
<evidence type="ECO:0000256" key="3">
    <source>
        <dbReference type="ARBA" id="ARBA00022553"/>
    </source>
</evidence>
<dbReference type="Gene3D" id="1.20.5.1930">
    <property type="match status" value="1"/>
</dbReference>
<evidence type="ECO:0000256" key="9">
    <source>
        <dbReference type="SAM" id="MobiDB-lite"/>
    </source>
</evidence>
<dbReference type="CDD" id="cd16917">
    <property type="entry name" value="HATPase_UhpB-NarQ-NarX-like"/>
    <property type="match status" value="1"/>
</dbReference>
<accession>A0ABU7S702</accession>
<dbReference type="SUPFAM" id="SSF55874">
    <property type="entry name" value="ATPase domain of HSP90 chaperone/DNA topoisomerase II/histidine kinase"/>
    <property type="match status" value="1"/>
</dbReference>
<keyword evidence="7" id="KW-0067">ATP-binding</keyword>
<reference evidence="13 14" key="1">
    <citation type="submission" date="2024-01" db="EMBL/GenBank/DDBJ databases">
        <title>Genome insights into Plantactinospora veratri sp. nov.</title>
        <authorList>
            <person name="Wang L."/>
        </authorList>
    </citation>
    <scope>NUCLEOTIDE SEQUENCE [LARGE SCALE GENOMIC DNA]</scope>
    <source>
        <strain evidence="13 14">NEAU-FHS4</strain>
    </source>
</reference>
<keyword evidence="14" id="KW-1185">Reference proteome</keyword>
<dbReference type="GO" id="GO:0016301">
    <property type="term" value="F:kinase activity"/>
    <property type="evidence" value="ECO:0007669"/>
    <property type="project" value="UniProtKB-KW"/>
</dbReference>
<dbReference type="Pfam" id="PF02518">
    <property type="entry name" value="HATPase_c"/>
    <property type="match status" value="1"/>
</dbReference>
<keyword evidence="5" id="KW-0547">Nucleotide-binding</keyword>
<evidence type="ECO:0000256" key="10">
    <source>
        <dbReference type="SAM" id="Phobius"/>
    </source>
</evidence>
<feature type="region of interest" description="Disordered" evidence="9">
    <location>
        <begin position="390"/>
        <end position="412"/>
    </location>
</feature>
<evidence type="ECO:0000256" key="2">
    <source>
        <dbReference type="ARBA" id="ARBA00012438"/>
    </source>
</evidence>
<comment type="catalytic activity">
    <reaction evidence="1">
        <text>ATP + protein L-histidine = ADP + protein N-phospho-L-histidine.</text>
        <dbReference type="EC" id="2.7.13.3"/>
    </reaction>
</comment>
<evidence type="ECO:0000313" key="13">
    <source>
        <dbReference type="EMBL" id="MEE6305519.1"/>
    </source>
</evidence>
<dbReference type="EMBL" id="JAZGQL010000001">
    <property type="protein sequence ID" value="MEE6305519.1"/>
    <property type="molecule type" value="Genomic_DNA"/>
</dbReference>
<evidence type="ECO:0000256" key="4">
    <source>
        <dbReference type="ARBA" id="ARBA00022679"/>
    </source>
</evidence>
<feature type="transmembrane region" description="Helical" evidence="10">
    <location>
        <begin position="55"/>
        <end position="75"/>
    </location>
</feature>
<feature type="domain" description="Signal transduction histidine kinase subgroup 3 dimerisation and phosphoacceptor" evidence="12">
    <location>
        <begin position="175"/>
        <end position="240"/>
    </location>
</feature>
<dbReference type="PANTHER" id="PTHR24421:SF10">
    <property type="entry name" value="NITRATE_NITRITE SENSOR PROTEIN NARQ"/>
    <property type="match status" value="1"/>
</dbReference>
<keyword evidence="4" id="KW-0808">Transferase</keyword>
<dbReference type="Proteomes" id="UP001339911">
    <property type="component" value="Unassembled WGS sequence"/>
</dbReference>
<keyword evidence="10" id="KW-0812">Transmembrane</keyword>
<dbReference type="InterPro" id="IPR011712">
    <property type="entry name" value="Sig_transdc_His_kin_sub3_dim/P"/>
</dbReference>
<proteinExistence type="predicted"/>
<dbReference type="InterPro" id="IPR050482">
    <property type="entry name" value="Sensor_HK_TwoCompSys"/>
</dbReference>
<dbReference type="PANTHER" id="PTHR24421">
    <property type="entry name" value="NITRATE/NITRITE SENSOR PROTEIN NARX-RELATED"/>
    <property type="match status" value="1"/>
</dbReference>
<feature type="domain" description="Histidine kinase/HSP90-like ATPase" evidence="11">
    <location>
        <begin position="288"/>
        <end position="386"/>
    </location>
</feature>
<dbReference type="RefSeq" id="WP_331205900.1">
    <property type="nucleotide sequence ID" value="NZ_JAZGQL010000001.1"/>
</dbReference>
<evidence type="ECO:0000256" key="7">
    <source>
        <dbReference type="ARBA" id="ARBA00022840"/>
    </source>
</evidence>